<dbReference type="EMBL" id="UXAW01000142">
    <property type="protein sequence ID" value="VDC33986.1"/>
    <property type="molecule type" value="Genomic_DNA"/>
</dbReference>
<protein>
    <submittedName>
        <fullName evidence="2">Uncharacterized protein</fullName>
    </submittedName>
</protein>
<proteinExistence type="predicted"/>
<evidence type="ECO:0000313" key="2">
    <source>
        <dbReference type="EMBL" id="VDC33986.1"/>
    </source>
</evidence>
<accession>A0A3P5XGW3</accession>
<keyword evidence="3" id="KW-1185">Reference proteome</keyword>
<dbReference type="AlphaFoldDB" id="A0A3P5XGW3"/>
<gene>
    <name evidence="2" type="ORF">XINFAN_04184</name>
</gene>
<evidence type="ECO:0000256" key="1">
    <source>
        <dbReference type="SAM" id="MobiDB-lite"/>
    </source>
</evidence>
<reference evidence="2 3" key="1">
    <citation type="submission" date="2018-11" db="EMBL/GenBank/DDBJ databases">
        <authorList>
            <person name="Criscuolo A."/>
        </authorList>
    </citation>
    <scope>NUCLEOTIDE SEQUENCE [LARGE SCALE GENOMIC DNA]</scope>
    <source>
        <strain evidence="2">ACIP111625</strain>
    </source>
</reference>
<name>A0A3P5XGW3_9RHOB</name>
<organism evidence="2 3">
    <name type="scientific">Pseudogemmobacter humi</name>
    <dbReference type="NCBI Taxonomy" id="2483812"/>
    <lineage>
        <taxon>Bacteria</taxon>
        <taxon>Pseudomonadati</taxon>
        <taxon>Pseudomonadota</taxon>
        <taxon>Alphaproteobacteria</taxon>
        <taxon>Rhodobacterales</taxon>
        <taxon>Paracoccaceae</taxon>
        <taxon>Pseudogemmobacter</taxon>
    </lineage>
</organism>
<sequence length="112" mass="12767">MNDYERQLRELWTEAGVSEERQNQILAEIYAKAQPGAMVGPFRIPGGRDTDQPPEPDPKQQAALAAFAALHGHLWKAELRRQWEAASAEPELHRLRNTHGPTWLENYRLTIG</sequence>
<feature type="region of interest" description="Disordered" evidence="1">
    <location>
        <begin position="40"/>
        <end position="60"/>
    </location>
</feature>
<dbReference type="Proteomes" id="UP000277498">
    <property type="component" value="Unassembled WGS sequence"/>
</dbReference>
<evidence type="ECO:0000313" key="3">
    <source>
        <dbReference type="Proteomes" id="UP000277498"/>
    </source>
</evidence>
<dbReference type="RefSeq" id="WP_199286504.1">
    <property type="nucleotide sequence ID" value="NZ_UXAW01000142.1"/>
</dbReference>